<comment type="caution">
    <text evidence="2">The sequence shown here is derived from an EMBL/GenBank/DDBJ whole genome shotgun (WGS) entry which is preliminary data.</text>
</comment>
<organism evidence="2 3">
    <name type="scientific">Microlunatus ginsengisoli</name>
    <dbReference type="NCBI Taxonomy" id="363863"/>
    <lineage>
        <taxon>Bacteria</taxon>
        <taxon>Bacillati</taxon>
        <taxon>Actinomycetota</taxon>
        <taxon>Actinomycetes</taxon>
        <taxon>Propionibacteriales</taxon>
        <taxon>Propionibacteriaceae</taxon>
        <taxon>Microlunatus</taxon>
    </lineage>
</organism>
<dbReference type="SMART" id="SM00347">
    <property type="entry name" value="HTH_MARR"/>
    <property type="match status" value="1"/>
</dbReference>
<dbReference type="EMBL" id="BAABAB010000051">
    <property type="protein sequence ID" value="GAA3641302.1"/>
    <property type="molecule type" value="Genomic_DNA"/>
</dbReference>
<evidence type="ECO:0000313" key="2">
    <source>
        <dbReference type="EMBL" id="GAA3641302.1"/>
    </source>
</evidence>
<evidence type="ECO:0000259" key="1">
    <source>
        <dbReference type="PROSITE" id="PS50995"/>
    </source>
</evidence>
<dbReference type="PROSITE" id="PS50995">
    <property type="entry name" value="HTH_MARR_2"/>
    <property type="match status" value="1"/>
</dbReference>
<name>A0ABP7AW65_9ACTN</name>
<sequence>MPIRVGSMGDTRLNLAAQRTRRQNGPVVTSSGTGHREMEAVRAEVAAYVAAGADESVQRVITAVHRLSRRLNRWYDEQLSGYGLSSGEWAVLSALGRMSDGQALTPSQLAAEGHIAPSSMTHRLDRMLARGLITREVDPTNRTRILVRPTDAGWQLFATAIREANVVESGLLADLADDQVDRLAELLEGMIDNLDSTEL</sequence>
<dbReference type="PANTHER" id="PTHR33164:SF104">
    <property type="entry name" value="TRANSCRIPTIONAL REGULATORY PROTEIN"/>
    <property type="match status" value="1"/>
</dbReference>
<reference evidence="3" key="1">
    <citation type="journal article" date="2019" name="Int. J. Syst. Evol. Microbiol.">
        <title>The Global Catalogue of Microorganisms (GCM) 10K type strain sequencing project: providing services to taxonomists for standard genome sequencing and annotation.</title>
        <authorList>
            <consortium name="The Broad Institute Genomics Platform"/>
            <consortium name="The Broad Institute Genome Sequencing Center for Infectious Disease"/>
            <person name="Wu L."/>
            <person name="Ma J."/>
        </authorList>
    </citation>
    <scope>NUCLEOTIDE SEQUENCE [LARGE SCALE GENOMIC DNA]</scope>
    <source>
        <strain evidence="3">JCM 16929</strain>
    </source>
</reference>
<gene>
    <name evidence="2" type="ORF">GCM10022236_49980</name>
</gene>
<accession>A0ABP7AW65</accession>
<dbReference type="PANTHER" id="PTHR33164">
    <property type="entry name" value="TRANSCRIPTIONAL REGULATOR, MARR FAMILY"/>
    <property type="match status" value="1"/>
</dbReference>
<evidence type="ECO:0000313" key="3">
    <source>
        <dbReference type="Proteomes" id="UP001501490"/>
    </source>
</evidence>
<dbReference type="Proteomes" id="UP001501490">
    <property type="component" value="Unassembled WGS sequence"/>
</dbReference>
<keyword evidence="3" id="KW-1185">Reference proteome</keyword>
<protein>
    <recommendedName>
        <fullName evidence="1">HTH marR-type domain-containing protein</fullName>
    </recommendedName>
</protein>
<dbReference type="InterPro" id="IPR000835">
    <property type="entry name" value="HTH_MarR-typ"/>
</dbReference>
<dbReference type="Gene3D" id="1.10.10.10">
    <property type="entry name" value="Winged helix-like DNA-binding domain superfamily/Winged helix DNA-binding domain"/>
    <property type="match status" value="1"/>
</dbReference>
<feature type="domain" description="HTH marR-type" evidence="1">
    <location>
        <begin position="57"/>
        <end position="192"/>
    </location>
</feature>
<proteinExistence type="predicted"/>
<dbReference type="InterPro" id="IPR036390">
    <property type="entry name" value="WH_DNA-bd_sf"/>
</dbReference>
<dbReference type="InterPro" id="IPR036388">
    <property type="entry name" value="WH-like_DNA-bd_sf"/>
</dbReference>
<dbReference type="Pfam" id="PF12802">
    <property type="entry name" value="MarR_2"/>
    <property type="match status" value="1"/>
</dbReference>
<dbReference type="InterPro" id="IPR039422">
    <property type="entry name" value="MarR/SlyA-like"/>
</dbReference>
<dbReference type="SUPFAM" id="SSF46785">
    <property type="entry name" value="Winged helix' DNA-binding domain"/>
    <property type="match status" value="1"/>
</dbReference>